<organism evidence="1">
    <name type="scientific">marine sediment metagenome</name>
    <dbReference type="NCBI Taxonomy" id="412755"/>
    <lineage>
        <taxon>unclassified sequences</taxon>
        <taxon>metagenomes</taxon>
        <taxon>ecological metagenomes</taxon>
    </lineage>
</organism>
<feature type="non-terminal residue" evidence="1">
    <location>
        <position position="492"/>
    </location>
</feature>
<sequence length="492" mass="53286">DVVENRLASATVSAAAGLGNVLFELSPQQVIKRISGYNTTEDGDLPVYLKSMGILSLPTGTKAFKDGIDSLWAQVDEVNKYTQKRQQLGEINDLGDFGEFMLDLFSEQAINTAITVGTGGAGLAAISASAAGSKFHEMELEMENIPGLNYTAAQFYGTGFVYGASEYITESVSLGQAKGLLKRFGLGTNNFKKAYKIDGGYTLETLSKSKAYLKAAKDWGIRTNKEGGAEGLVTIFNNVADKYFLGKDVAITDGLGEAVVTGQLMSGLGFNAPILLADLAVAFKTDSKIGEYNDRTKKIIDIRKNLNTVLKNSDMENDTAAQQTAATLQNEIDGLLTDNLLGMKQDIEVLENLERNDKQQLIDLDSQIYKRKRRIDEINNDPKLDSSIKKNLISKLQLQISAGNTRKNTILTANQNSKQKKDVANFQTELTVKTGKVMHVANGETISQAVENGIKIVNEAEADGKLEPEVAKKIIGEINRAGKEGGNANGFQ</sequence>
<protein>
    <submittedName>
        <fullName evidence="1">Uncharacterized protein</fullName>
    </submittedName>
</protein>
<gene>
    <name evidence="1" type="ORF">S01H1_05273</name>
</gene>
<evidence type="ECO:0000313" key="1">
    <source>
        <dbReference type="EMBL" id="GAF72233.1"/>
    </source>
</evidence>
<dbReference type="AlphaFoldDB" id="X0RTW1"/>
<name>X0RTW1_9ZZZZ</name>
<comment type="caution">
    <text evidence="1">The sequence shown here is derived from an EMBL/GenBank/DDBJ whole genome shotgun (WGS) entry which is preliminary data.</text>
</comment>
<accession>X0RTW1</accession>
<dbReference type="EMBL" id="BARS01002750">
    <property type="protein sequence ID" value="GAF72233.1"/>
    <property type="molecule type" value="Genomic_DNA"/>
</dbReference>
<proteinExistence type="predicted"/>
<feature type="non-terminal residue" evidence="1">
    <location>
        <position position="1"/>
    </location>
</feature>
<reference evidence="1" key="1">
    <citation type="journal article" date="2014" name="Front. Microbiol.">
        <title>High frequency of phylogenetically diverse reductive dehalogenase-homologous genes in deep subseafloor sedimentary metagenomes.</title>
        <authorList>
            <person name="Kawai M."/>
            <person name="Futagami T."/>
            <person name="Toyoda A."/>
            <person name="Takaki Y."/>
            <person name="Nishi S."/>
            <person name="Hori S."/>
            <person name="Arai W."/>
            <person name="Tsubouchi T."/>
            <person name="Morono Y."/>
            <person name="Uchiyama I."/>
            <person name="Ito T."/>
            <person name="Fujiyama A."/>
            <person name="Inagaki F."/>
            <person name="Takami H."/>
        </authorList>
    </citation>
    <scope>NUCLEOTIDE SEQUENCE</scope>
    <source>
        <strain evidence="1">Expedition CK06-06</strain>
    </source>
</reference>